<dbReference type="InterPro" id="IPR051199">
    <property type="entry name" value="LPS_LOS_Heptosyltrfase"/>
</dbReference>
<evidence type="ECO:0000256" key="2">
    <source>
        <dbReference type="ARBA" id="ARBA00022679"/>
    </source>
</evidence>
<dbReference type="SUPFAM" id="SSF53756">
    <property type="entry name" value="UDP-Glycosyltransferase/glycogen phosphorylase"/>
    <property type="match status" value="1"/>
</dbReference>
<reference evidence="3" key="1">
    <citation type="submission" date="2018-06" db="EMBL/GenBank/DDBJ databases">
        <authorList>
            <person name="Zhirakovskaya E."/>
        </authorList>
    </citation>
    <scope>NUCLEOTIDE SEQUENCE</scope>
</reference>
<accession>A0A3B1CUV7</accession>
<dbReference type="GO" id="GO:0008713">
    <property type="term" value="F:ADP-heptose-lipopolysaccharide heptosyltransferase activity"/>
    <property type="evidence" value="ECO:0007669"/>
    <property type="project" value="TreeGrafter"/>
</dbReference>
<dbReference type="Pfam" id="PF01075">
    <property type="entry name" value="Glyco_transf_9"/>
    <property type="match status" value="1"/>
</dbReference>
<protein>
    <submittedName>
        <fullName evidence="3">Lipopolysaccharide core heptosyltransferase I</fullName>
    </submittedName>
</protein>
<keyword evidence="1" id="KW-0328">Glycosyltransferase</keyword>
<dbReference type="Gene3D" id="3.40.50.2000">
    <property type="entry name" value="Glycogen Phosphorylase B"/>
    <property type="match status" value="2"/>
</dbReference>
<proteinExistence type="predicted"/>
<dbReference type="InterPro" id="IPR002201">
    <property type="entry name" value="Glyco_trans_9"/>
</dbReference>
<evidence type="ECO:0000313" key="3">
    <source>
        <dbReference type="EMBL" id="VAX28383.1"/>
    </source>
</evidence>
<keyword evidence="2 3" id="KW-0808">Transferase</keyword>
<gene>
    <name evidence="3" type="ORF">MNBD_NITROSPIRAE02-1418</name>
</gene>
<dbReference type="EMBL" id="UOGH01000083">
    <property type="protein sequence ID" value="VAX28383.1"/>
    <property type="molecule type" value="Genomic_DNA"/>
</dbReference>
<evidence type="ECO:0000256" key="1">
    <source>
        <dbReference type="ARBA" id="ARBA00022676"/>
    </source>
</evidence>
<dbReference type="PANTHER" id="PTHR30160">
    <property type="entry name" value="TETRAACYLDISACCHARIDE 4'-KINASE-RELATED"/>
    <property type="match status" value="1"/>
</dbReference>
<sequence>MPLSSHRFRKILIVKPSSLGDIIHALPLLNAVKITLPDSEVHWVVAKGFEGVLQGHPMIKRLWVIHKEDWKRPSRLISTVSELGALFRGLRFEKYDLVIDLQGLLRSGFITAMSGAALRVGFSDARELSPFFYNLKVRGGTGIHAVERYLKLASLIGIDTDEVDFPLPMIQDALRPEGPYYVVVPGARWPTKRWPVEYFVDAIKALPTTAVIVGSREDVDIAGEIALNTEGHSINMAGKTDLKSLFSIIKGASFILSNDSGPMHIGAALSVPVYAMFGPTSEVLTGPYGDGHRVFRADIACSPCFRKKCETMKCMREITPVEVINAITADRVQFAA</sequence>
<dbReference type="GO" id="GO:0005829">
    <property type="term" value="C:cytosol"/>
    <property type="evidence" value="ECO:0007669"/>
    <property type="project" value="TreeGrafter"/>
</dbReference>
<dbReference type="PANTHER" id="PTHR30160:SF1">
    <property type="entry name" value="LIPOPOLYSACCHARIDE 1,2-N-ACETYLGLUCOSAMINETRANSFERASE-RELATED"/>
    <property type="match status" value="1"/>
</dbReference>
<name>A0A3B1CUV7_9ZZZZ</name>
<organism evidence="3">
    <name type="scientific">hydrothermal vent metagenome</name>
    <dbReference type="NCBI Taxonomy" id="652676"/>
    <lineage>
        <taxon>unclassified sequences</taxon>
        <taxon>metagenomes</taxon>
        <taxon>ecological metagenomes</taxon>
    </lineage>
</organism>
<dbReference type="CDD" id="cd03789">
    <property type="entry name" value="GT9_LPS_heptosyltransferase"/>
    <property type="match status" value="1"/>
</dbReference>
<dbReference type="AlphaFoldDB" id="A0A3B1CUV7"/>
<dbReference type="GO" id="GO:0009244">
    <property type="term" value="P:lipopolysaccharide core region biosynthetic process"/>
    <property type="evidence" value="ECO:0007669"/>
    <property type="project" value="TreeGrafter"/>
</dbReference>